<keyword evidence="1" id="KW-0812">Transmembrane</keyword>
<feature type="transmembrane region" description="Helical" evidence="1">
    <location>
        <begin position="78"/>
        <end position="103"/>
    </location>
</feature>
<sequence length="121" mass="13415">MIIYFASIAISIYSGVDLIKAFQQRYYYNWKGMAAWICLGVAINCLVTLLIAYKLIAIRRSLAKVMNVSVQDRNSKNYLGVISILIESTLPLAISGILLVAFINPSKTIPSAVAQSMFSYL</sequence>
<dbReference type="OrthoDB" id="3226582at2759"/>
<gene>
    <name evidence="2" type="ORF">CPB83DRAFT_383442</name>
</gene>
<keyword evidence="1" id="KW-1133">Transmembrane helix</keyword>
<organism evidence="2 3">
    <name type="scientific">Crepidotus variabilis</name>
    <dbReference type="NCBI Taxonomy" id="179855"/>
    <lineage>
        <taxon>Eukaryota</taxon>
        <taxon>Fungi</taxon>
        <taxon>Dikarya</taxon>
        <taxon>Basidiomycota</taxon>
        <taxon>Agaricomycotina</taxon>
        <taxon>Agaricomycetes</taxon>
        <taxon>Agaricomycetidae</taxon>
        <taxon>Agaricales</taxon>
        <taxon>Agaricineae</taxon>
        <taxon>Crepidotaceae</taxon>
        <taxon>Crepidotus</taxon>
    </lineage>
</organism>
<keyword evidence="1" id="KW-0472">Membrane</keyword>
<name>A0A9P6JPB6_9AGAR</name>
<reference evidence="2" key="1">
    <citation type="submission" date="2020-11" db="EMBL/GenBank/DDBJ databases">
        <authorList>
            <consortium name="DOE Joint Genome Institute"/>
            <person name="Ahrendt S."/>
            <person name="Riley R."/>
            <person name="Andreopoulos W."/>
            <person name="Labutti K."/>
            <person name="Pangilinan J."/>
            <person name="Ruiz-Duenas F.J."/>
            <person name="Barrasa J.M."/>
            <person name="Sanchez-Garcia M."/>
            <person name="Camarero S."/>
            <person name="Miyauchi S."/>
            <person name="Serrano A."/>
            <person name="Linde D."/>
            <person name="Babiker R."/>
            <person name="Drula E."/>
            <person name="Ayuso-Fernandez I."/>
            <person name="Pacheco R."/>
            <person name="Padilla G."/>
            <person name="Ferreira P."/>
            <person name="Barriuso J."/>
            <person name="Kellner H."/>
            <person name="Castanera R."/>
            <person name="Alfaro M."/>
            <person name="Ramirez L."/>
            <person name="Pisabarro A.G."/>
            <person name="Kuo A."/>
            <person name="Tritt A."/>
            <person name="Lipzen A."/>
            <person name="He G."/>
            <person name="Yan M."/>
            <person name="Ng V."/>
            <person name="Cullen D."/>
            <person name="Martin F."/>
            <person name="Rosso M.-N."/>
            <person name="Henrissat B."/>
            <person name="Hibbett D."/>
            <person name="Martinez A.T."/>
            <person name="Grigoriev I.V."/>
        </authorList>
    </citation>
    <scope>NUCLEOTIDE SEQUENCE</scope>
    <source>
        <strain evidence="2">CBS 506.95</strain>
    </source>
</reference>
<dbReference type="AlphaFoldDB" id="A0A9P6JPB6"/>
<keyword evidence="3" id="KW-1185">Reference proteome</keyword>
<evidence type="ECO:0000313" key="3">
    <source>
        <dbReference type="Proteomes" id="UP000807306"/>
    </source>
</evidence>
<dbReference type="EMBL" id="MU157859">
    <property type="protein sequence ID" value="KAF9527628.1"/>
    <property type="molecule type" value="Genomic_DNA"/>
</dbReference>
<accession>A0A9P6JPB6</accession>
<evidence type="ECO:0000313" key="2">
    <source>
        <dbReference type="EMBL" id="KAF9527628.1"/>
    </source>
</evidence>
<evidence type="ECO:0000256" key="1">
    <source>
        <dbReference type="SAM" id="Phobius"/>
    </source>
</evidence>
<proteinExistence type="predicted"/>
<protein>
    <submittedName>
        <fullName evidence="2">Uncharacterized protein</fullName>
    </submittedName>
</protein>
<dbReference type="Proteomes" id="UP000807306">
    <property type="component" value="Unassembled WGS sequence"/>
</dbReference>
<comment type="caution">
    <text evidence="2">The sequence shown here is derived from an EMBL/GenBank/DDBJ whole genome shotgun (WGS) entry which is preliminary data.</text>
</comment>
<feature type="transmembrane region" description="Helical" evidence="1">
    <location>
        <begin position="33"/>
        <end position="57"/>
    </location>
</feature>